<dbReference type="Proteomes" id="UP000431080">
    <property type="component" value="Unassembled WGS sequence"/>
</dbReference>
<dbReference type="SUPFAM" id="SSF53800">
    <property type="entry name" value="Chelatase"/>
    <property type="match status" value="1"/>
</dbReference>
<keyword evidence="1" id="KW-0479">Metal-binding</keyword>
<dbReference type="InterPro" id="IPR002762">
    <property type="entry name" value="CbiX-like"/>
</dbReference>
<name>A0A6I2F280_9MICO</name>
<dbReference type="PANTHER" id="PTHR33542">
    <property type="entry name" value="SIROHYDROCHLORIN FERROCHELATASE, CHLOROPLASTIC"/>
    <property type="match status" value="1"/>
</dbReference>
<dbReference type="InterPro" id="IPR050963">
    <property type="entry name" value="Sirohydro_Cobaltochel/CbiX"/>
</dbReference>
<accession>A0A6I2F280</accession>
<dbReference type="PANTHER" id="PTHR33542:SF5">
    <property type="entry name" value="FERROCHELATASE CHE1"/>
    <property type="match status" value="1"/>
</dbReference>
<dbReference type="AlphaFoldDB" id="A0A6I2F280"/>
<evidence type="ECO:0000313" key="4">
    <source>
        <dbReference type="Proteomes" id="UP000431080"/>
    </source>
</evidence>
<dbReference type="GO" id="GO:0046872">
    <property type="term" value="F:metal ion binding"/>
    <property type="evidence" value="ECO:0007669"/>
    <property type="project" value="UniProtKB-KW"/>
</dbReference>
<evidence type="ECO:0000256" key="1">
    <source>
        <dbReference type="ARBA" id="ARBA00022723"/>
    </source>
</evidence>
<dbReference type="Pfam" id="PF01903">
    <property type="entry name" value="CbiX"/>
    <property type="match status" value="2"/>
</dbReference>
<sequence length="222" mass="23049">MRLVDGVATARPEADVSIAFVDAQHTDLAAALAESVADPQAIIVPLVLSAGYHMRTGLARGLDRLPVAGAALADPLGPDERIVDVLVARLARLGTLDDEDVSVVLAAAGSNDPRAVRECFETARMLGARLGRPVTLGFIAAAIPRLPDAIETVRAVHPGTRVVVAAYLLAPGAFYDAVVLAGADAVAEPLLLPGEVAPESLVSLVLARADAIAQDQEYRSRV</sequence>
<evidence type="ECO:0000313" key="3">
    <source>
        <dbReference type="EMBL" id="MRG58699.1"/>
    </source>
</evidence>
<keyword evidence="2" id="KW-0456">Lyase</keyword>
<reference evidence="3 4" key="1">
    <citation type="submission" date="2019-10" db="EMBL/GenBank/DDBJ databases">
        <authorList>
            <person name="Nie G."/>
            <person name="Ming H."/>
            <person name="Yi B."/>
        </authorList>
    </citation>
    <scope>NUCLEOTIDE SEQUENCE [LARGE SCALE GENOMIC DNA]</scope>
    <source>
        <strain evidence="3 4">CFH 90414</strain>
    </source>
</reference>
<dbReference type="Gene3D" id="3.40.50.1400">
    <property type="match status" value="2"/>
</dbReference>
<protein>
    <submittedName>
        <fullName evidence="3">Cobalamin biosynthesis protein CbiX</fullName>
    </submittedName>
</protein>
<gene>
    <name evidence="3" type="ORF">GE115_02255</name>
</gene>
<proteinExistence type="predicted"/>
<dbReference type="GO" id="GO:0016829">
    <property type="term" value="F:lyase activity"/>
    <property type="evidence" value="ECO:0007669"/>
    <property type="project" value="UniProtKB-KW"/>
</dbReference>
<keyword evidence="4" id="KW-1185">Reference proteome</keyword>
<organism evidence="3 4">
    <name type="scientific">Agromyces agglutinans</name>
    <dbReference type="NCBI Taxonomy" id="2662258"/>
    <lineage>
        <taxon>Bacteria</taxon>
        <taxon>Bacillati</taxon>
        <taxon>Actinomycetota</taxon>
        <taxon>Actinomycetes</taxon>
        <taxon>Micrococcales</taxon>
        <taxon>Microbacteriaceae</taxon>
        <taxon>Agromyces</taxon>
    </lineage>
</organism>
<evidence type="ECO:0000256" key="2">
    <source>
        <dbReference type="ARBA" id="ARBA00023239"/>
    </source>
</evidence>
<comment type="caution">
    <text evidence="3">The sequence shown here is derived from an EMBL/GenBank/DDBJ whole genome shotgun (WGS) entry which is preliminary data.</text>
</comment>
<dbReference type="EMBL" id="WJIF01000001">
    <property type="protein sequence ID" value="MRG58699.1"/>
    <property type="molecule type" value="Genomic_DNA"/>
</dbReference>